<accession>A0A8B9CL66</accession>
<name>A0A8B9CL66_9AVES</name>
<evidence type="ECO:0000313" key="1">
    <source>
        <dbReference type="Ensembl" id="ENSABRP00000021366.1"/>
    </source>
</evidence>
<proteinExistence type="predicted"/>
<sequence length="69" mass="8089">MAARGGERERPDPVQLDRLLGERVRKELRCLRLRTEHGLNPLRRGEAAASHGHQEAYVLARQYRRACRW</sequence>
<evidence type="ECO:0000313" key="2">
    <source>
        <dbReference type="Proteomes" id="UP000694426"/>
    </source>
</evidence>
<keyword evidence="2" id="KW-1185">Reference proteome</keyword>
<reference evidence="1" key="2">
    <citation type="submission" date="2025-09" db="UniProtKB">
        <authorList>
            <consortium name="Ensembl"/>
        </authorList>
    </citation>
    <scope>IDENTIFICATION</scope>
</reference>
<protein>
    <submittedName>
        <fullName evidence="1">Uncharacterized protein</fullName>
    </submittedName>
</protein>
<dbReference type="Proteomes" id="UP000694426">
    <property type="component" value="Unplaced"/>
</dbReference>
<dbReference type="AlphaFoldDB" id="A0A8B9CL66"/>
<reference evidence="1" key="1">
    <citation type="submission" date="2025-08" db="UniProtKB">
        <authorList>
            <consortium name="Ensembl"/>
        </authorList>
    </citation>
    <scope>IDENTIFICATION</scope>
</reference>
<dbReference type="GeneTree" id="ENSGT00960000191899"/>
<organism evidence="1 2">
    <name type="scientific">Anser brachyrhynchus</name>
    <name type="common">Pink-footed goose</name>
    <dbReference type="NCBI Taxonomy" id="132585"/>
    <lineage>
        <taxon>Eukaryota</taxon>
        <taxon>Metazoa</taxon>
        <taxon>Chordata</taxon>
        <taxon>Craniata</taxon>
        <taxon>Vertebrata</taxon>
        <taxon>Euteleostomi</taxon>
        <taxon>Archelosauria</taxon>
        <taxon>Archosauria</taxon>
        <taxon>Dinosauria</taxon>
        <taxon>Saurischia</taxon>
        <taxon>Theropoda</taxon>
        <taxon>Coelurosauria</taxon>
        <taxon>Aves</taxon>
        <taxon>Neognathae</taxon>
        <taxon>Galloanserae</taxon>
        <taxon>Anseriformes</taxon>
        <taxon>Anatidae</taxon>
        <taxon>Anserinae</taxon>
        <taxon>Anser</taxon>
    </lineage>
</organism>
<dbReference type="Ensembl" id="ENSABRT00000030081.1">
    <property type="protein sequence ID" value="ENSABRP00000021366.1"/>
    <property type="gene ID" value="ENSABRG00000018171.1"/>
</dbReference>